<evidence type="ECO:0000259" key="11">
    <source>
        <dbReference type="PROSITE" id="PS50030"/>
    </source>
</evidence>
<dbReference type="SUPFAM" id="SSF50630">
    <property type="entry name" value="Acid proteases"/>
    <property type="match status" value="1"/>
</dbReference>
<dbReference type="FunCoup" id="A0A448YF30">
    <property type="interactions" value="272"/>
</dbReference>
<proteinExistence type="inferred from homology"/>
<comment type="subunit">
    <text evidence="4">Binds ubiquitin and polyubiquitinated proteins.</text>
</comment>
<sequence>MNLTITVEGSDQILSIDLPGEFEVVDFKAYVESETNLKPEEQILLYNGKTLDTTAKTLSEWNLEDDSLLILRKKVSEVRGASTVSNQDISQIPIAESPFVGFQIEQLRQQFLHNSGTQNQLDPRLRDSINDKEEFKSKMIGMMKERQEAETKHKKEIEELYAHPDDPDSQKKILELIHQQAIDDNMRMAMEETPESFTQVHMLYINCEVNGVPVKAFVDTGAQMTIISPELATKCGLDRLIDRRFIGEARGVGSAKIQGRIHTSPLKIEGGYFTCSFTVLASQVQMLLGLDMLRRFRATIDLKENKLILGDVETTFLPEAECPTELMPNSGQRLGTNIFSPESGYDDAQGGIGTTGSSSTVGTGGTAGAPGTFKRPKIRTPKVNADPKKIDQLVAMGFDRRRAEEALVHANNNIELAAGMLFE</sequence>
<dbReference type="InterPro" id="IPR019103">
    <property type="entry name" value="Peptidase_aspartic_DDI1-type"/>
</dbReference>
<feature type="domain" description="Peptidase A2" evidence="13">
    <location>
        <begin position="214"/>
        <end position="292"/>
    </location>
</feature>
<comment type="function">
    <text evidence="1">Probable aspartic protease. May be involved in the regulation of exocytosis. Acts as a linker between the 19S proteasome and polyubiquitinated proteins via UBA domain interactions with ubiquitin for their subsequent degradation. Required for S-phase checkpoint control.</text>
</comment>
<dbReference type="PANTHER" id="PTHR12917">
    <property type="entry name" value="ASPARTYL PROTEASE DDI-RELATED"/>
    <property type="match status" value="1"/>
</dbReference>
<name>A0A448YF30_BRENA</name>
<keyword evidence="7" id="KW-0645">Protease</keyword>
<reference evidence="14 15" key="1">
    <citation type="submission" date="2018-12" db="EMBL/GenBank/DDBJ databases">
        <authorList>
            <person name="Tiukova I."/>
            <person name="Dainat J."/>
        </authorList>
    </citation>
    <scope>NUCLEOTIDE SEQUENCE [LARGE SCALE GENOMIC DNA]</scope>
</reference>
<evidence type="ECO:0000313" key="14">
    <source>
        <dbReference type="EMBL" id="VEU19499.1"/>
    </source>
</evidence>
<dbReference type="Gene3D" id="1.10.8.10">
    <property type="entry name" value="DNA helicase RuvA subunit, C-terminal domain"/>
    <property type="match status" value="1"/>
</dbReference>
<dbReference type="Pfam" id="PF00627">
    <property type="entry name" value="UBA"/>
    <property type="match status" value="1"/>
</dbReference>
<evidence type="ECO:0000259" key="12">
    <source>
        <dbReference type="PROSITE" id="PS50053"/>
    </source>
</evidence>
<dbReference type="Proteomes" id="UP000290900">
    <property type="component" value="Unassembled WGS sequence"/>
</dbReference>
<dbReference type="GO" id="GO:0004190">
    <property type="term" value="F:aspartic-type endopeptidase activity"/>
    <property type="evidence" value="ECO:0007669"/>
    <property type="project" value="UniProtKB-KW"/>
</dbReference>
<dbReference type="InterPro" id="IPR001995">
    <property type="entry name" value="Peptidase_A2_cat"/>
</dbReference>
<dbReference type="Pfam" id="PF09668">
    <property type="entry name" value="Asp_protease"/>
    <property type="match status" value="1"/>
</dbReference>
<dbReference type="SMART" id="SM00165">
    <property type="entry name" value="UBA"/>
    <property type="match status" value="1"/>
</dbReference>
<keyword evidence="8" id="KW-0064">Aspartyl protease</keyword>
<dbReference type="PANTHER" id="PTHR12917:SF1">
    <property type="entry name" value="AT13091P"/>
    <property type="match status" value="1"/>
</dbReference>
<keyword evidence="9" id="KW-0378">Hydrolase</keyword>
<dbReference type="Gene3D" id="3.10.20.90">
    <property type="entry name" value="Phosphatidylinositol 3-kinase Catalytic Subunit, Chain A, domain 1"/>
    <property type="match status" value="1"/>
</dbReference>
<accession>A0A448YF30</accession>
<organism evidence="14 15">
    <name type="scientific">Brettanomyces naardenensis</name>
    <name type="common">Yeast</name>
    <dbReference type="NCBI Taxonomy" id="13370"/>
    <lineage>
        <taxon>Eukaryota</taxon>
        <taxon>Fungi</taxon>
        <taxon>Dikarya</taxon>
        <taxon>Ascomycota</taxon>
        <taxon>Saccharomycotina</taxon>
        <taxon>Pichiomycetes</taxon>
        <taxon>Pichiales</taxon>
        <taxon>Pichiaceae</taxon>
        <taxon>Brettanomyces</taxon>
    </lineage>
</organism>
<evidence type="ECO:0000256" key="6">
    <source>
        <dbReference type="ARBA" id="ARBA00022490"/>
    </source>
</evidence>
<evidence type="ECO:0000256" key="8">
    <source>
        <dbReference type="ARBA" id="ARBA00022750"/>
    </source>
</evidence>
<dbReference type="SUPFAM" id="SSF54236">
    <property type="entry name" value="Ubiquitin-like"/>
    <property type="match status" value="1"/>
</dbReference>
<dbReference type="InterPro" id="IPR009060">
    <property type="entry name" value="UBA-like_sf"/>
</dbReference>
<dbReference type="InterPro" id="IPR000626">
    <property type="entry name" value="Ubiquitin-like_dom"/>
</dbReference>
<dbReference type="GO" id="GO:0005737">
    <property type="term" value="C:cytoplasm"/>
    <property type="evidence" value="ECO:0007669"/>
    <property type="project" value="UniProtKB-SubCell"/>
</dbReference>
<evidence type="ECO:0000256" key="7">
    <source>
        <dbReference type="ARBA" id="ARBA00022670"/>
    </source>
</evidence>
<dbReference type="PROSITE" id="PS50053">
    <property type="entry name" value="UBIQUITIN_2"/>
    <property type="match status" value="1"/>
</dbReference>
<dbReference type="CDD" id="cd05479">
    <property type="entry name" value="RP_DDI"/>
    <property type="match status" value="1"/>
</dbReference>
<dbReference type="InterPro" id="IPR015940">
    <property type="entry name" value="UBA"/>
</dbReference>
<feature type="domain" description="Ubiquitin-like" evidence="12">
    <location>
        <begin position="1"/>
        <end position="71"/>
    </location>
</feature>
<feature type="region of interest" description="Disordered" evidence="10">
    <location>
        <begin position="349"/>
        <end position="382"/>
    </location>
</feature>
<evidence type="ECO:0000256" key="10">
    <source>
        <dbReference type="SAM" id="MobiDB-lite"/>
    </source>
</evidence>
<evidence type="ECO:0000256" key="1">
    <source>
        <dbReference type="ARBA" id="ARBA00003231"/>
    </source>
</evidence>
<feature type="domain" description="UBA" evidence="11">
    <location>
        <begin position="384"/>
        <end position="423"/>
    </location>
</feature>
<keyword evidence="15" id="KW-1185">Reference proteome</keyword>
<dbReference type="CDD" id="cd01796">
    <property type="entry name" value="Ubl_Ddi1_like"/>
    <property type="match status" value="1"/>
</dbReference>
<comment type="subcellular location">
    <subcellularLocation>
        <location evidence="2">Cytoplasm</location>
    </subcellularLocation>
</comment>
<evidence type="ECO:0000256" key="2">
    <source>
        <dbReference type="ARBA" id="ARBA00004496"/>
    </source>
</evidence>
<evidence type="ECO:0000256" key="9">
    <source>
        <dbReference type="ARBA" id="ARBA00022801"/>
    </source>
</evidence>
<dbReference type="STRING" id="13370.A0A448YF30"/>
<dbReference type="Pfam" id="PF00240">
    <property type="entry name" value="ubiquitin"/>
    <property type="match status" value="1"/>
</dbReference>
<dbReference type="InterPro" id="IPR029071">
    <property type="entry name" value="Ubiquitin-like_domsf"/>
</dbReference>
<gene>
    <name evidence="14" type="ORF">BRENAR_LOCUS236</name>
</gene>
<dbReference type="OrthoDB" id="1047367at2759"/>
<dbReference type="SUPFAM" id="SSF46934">
    <property type="entry name" value="UBA-like"/>
    <property type="match status" value="1"/>
</dbReference>
<evidence type="ECO:0000256" key="4">
    <source>
        <dbReference type="ARBA" id="ARBA00011128"/>
    </source>
</evidence>
<dbReference type="PROSITE" id="PS50030">
    <property type="entry name" value="UBA"/>
    <property type="match status" value="1"/>
</dbReference>
<dbReference type="AlphaFoldDB" id="A0A448YF30"/>
<evidence type="ECO:0000259" key="13">
    <source>
        <dbReference type="PROSITE" id="PS50175"/>
    </source>
</evidence>
<protein>
    <recommendedName>
        <fullName evidence="5">DNA damage-inducible protein 1</fullName>
    </recommendedName>
</protein>
<dbReference type="InParanoid" id="A0A448YF30"/>
<dbReference type="InterPro" id="IPR021109">
    <property type="entry name" value="Peptidase_aspartic_dom_sf"/>
</dbReference>
<dbReference type="InterPro" id="IPR033882">
    <property type="entry name" value="DDI1_N"/>
</dbReference>
<dbReference type="Gene3D" id="2.40.70.10">
    <property type="entry name" value="Acid Proteases"/>
    <property type="match status" value="1"/>
</dbReference>
<evidence type="ECO:0000256" key="5">
    <source>
        <dbReference type="ARBA" id="ARBA00021491"/>
    </source>
</evidence>
<keyword evidence="6" id="KW-0963">Cytoplasm</keyword>
<dbReference type="EMBL" id="CAACVR010000001">
    <property type="protein sequence ID" value="VEU19499.1"/>
    <property type="molecule type" value="Genomic_DNA"/>
</dbReference>
<comment type="similarity">
    <text evidence="3">Belongs to the DDI1 family.</text>
</comment>
<evidence type="ECO:0000313" key="15">
    <source>
        <dbReference type="Proteomes" id="UP000290900"/>
    </source>
</evidence>
<evidence type="ECO:0000256" key="3">
    <source>
        <dbReference type="ARBA" id="ARBA00009136"/>
    </source>
</evidence>
<dbReference type="GO" id="GO:0006508">
    <property type="term" value="P:proteolysis"/>
    <property type="evidence" value="ECO:0007669"/>
    <property type="project" value="UniProtKB-KW"/>
</dbReference>
<dbReference type="PROSITE" id="PS50175">
    <property type="entry name" value="ASP_PROT_RETROV"/>
    <property type="match status" value="1"/>
</dbReference>